<dbReference type="PANTHER" id="PTHR30562">
    <property type="entry name" value="UVRC/OXIDOREDUCTASE"/>
    <property type="match status" value="1"/>
</dbReference>
<dbReference type="Pfam" id="PF08459">
    <property type="entry name" value="UvrC_RNaseH_dom"/>
    <property type="match status" value="1"/>
</dbReference>
<dbReference type="CDD" id="cd10434">
    <property type="entry name" value="GIY-YIG_UvrC_Cho"/>
    <property type="match status" value="1"/>
</dbReference>
<gene>
    <name evidence="5" type="ORF">GCM10023213_24130</name>
</gene>
<dbReference type="EMBL" id="BAABIA010000004">
    <property type="protein sequence ID" value="GAA5140869.1"/>
    <property type="molecule type" value="Genomic_DNA"/>
</dbReference>
<dbReference type="PROSITE" id="PS50165">
    <property type="entry name" value="UVRC"/>
    <property type="match status" value="1"/>
</dbReference>
<dbReference type="SMART" id="SM00465">
    <property type="entry name" value="GIYc"/>
    <property type="match status" value="1"/>
</dbReference>
<dbReference type="Gene3D" id="3.40.1440.10">
    <property type="entry name" value="GIY-YIG endonuclease"/>
    <property type="match status" value="1"/>
</dbReference>
<evidence type="ECO:0000259" key="3">
    <source>
        <dbReference type="PROSITE" id="PS50164"/>
    </source>
</evidence>
<dbReference type="SUPFAM" id="SSF46600">
    <property type="entry name" value="C-terminal UvrC-binding domain of UvrB"/>
    <property type="match status" value="1"/>
</dbReference>
<organism evidence="5 6">
    <name type="scientific">Prosthecobacter algae</name>
    <dbReference type="NCBI Taxonomy" id="1144682"/>
    <lineage>
        <taxon>Bacteria</taxon>
        <taxon>Pseudomonadati</taxon>
        <taxon>Verrucomicrobiota</taxon>
        <taxon>Verrucomicrobiia</taxon>
        <taxon>Verrucomicrobiales</taxon>
        <taxon>Verrucomicrobiaceae</taxon>
        <taxon>Prosthecobacter</taxon>
    </lineage>
</organism>
<accession>A0ABP9P548</accession>
<feature type="domain" description="UVR" evidence="2">
    <location>
        <begin position="228"/>
        <end position="263"/>
    </location>
</feature>
<keyword evidence="1" id="KW-0227">DNA damage</keyword>
<dbReference type="InterPro" id="IPR000305">
    <property type="entry name" value="GIY-YIG_endonuc"/>
</dbReference>
<evidence type="ECO:0000313" key="6">
    <source>
        <dbReference type="Proteomes" id="UP001499852"/>
    </source>
</evidence>
<dbReference type="PROSITE" id="PS50164">
    <property type="entry name" value="GIY_YIG"/>
    <property type="match status" value="1"/>
</dbReference>
<evidence type="ECO:0000313" key="5">
    <source>
        <dbReference type="EMBL" id="GAA5140869.1"/>
    </source>
</evidence>
<proteinExistence type="predicted"/>
<dbReference type="Gene3D" id="4.10.860.10">
    <property type="entry name" value="UVR domain"/>
    <property type="match status" value="1"/>
</dbReference>
<reference evidence="6" key="1">
    <citation type="journal article" date="2019" name="Int. J. Syst. Evol. Microbiol.">
        <title>The Global Catalogue of Microorganisms (GCM) 10K type strain sequencing project: providing services to taxonomists for standard genome sequencing and annotation.</title>
        <authorList>
            <consortium name="The Broad Institute Genomics Platform"/>
            <consortium name="The Broad Institute Genome Sequencing Center for Infectious Disease"/>
            <person name="Wu L."/>
            <person name="Ma J."/>
        </authorList>
    </citation>
    <scope>NUCLEOTIDE SEQUENCE [LARGE SCALE GENOMIC DNA]</scope>
    <source>
        <strain evidence="6">JCM 18053</strain>
    </source>
</reference>
<dbReference type="SUPFAM" id="SSF47781">
    <property type="entry name" value="RuvA domain 2-like"/>
    <property type="match status" value="1"/>
</dbReference>
<keyword evidence="6" id="KW-1185">Reference proteome</keyword>
<comment type="caution">
    <text evidence="5">The sequence shown here is derived from an EMBL/GenBank/DDBJ whole genome shotgun (WGS) entry which is preliminary data.</text>
</comment>
<evidence type="ECO:0000259" key="4">
    <source>
        <dbReference type="PROSITE" id="PS50165"/>
    </source>
</evidence>
<dbReference type="Pfam" id="PF02151">
    <property type="entry name" value="UVR"/>
    <property type="match status" value="1"/>
</dbReference>
<dbReference type="PROSITE" id="PS50151">
    <property type="entry name" value="UVR"/>
    <property type="match status" value="1"/>
</dbReference>
<feature type="domain" description="GIY-YIG" evidence="3">
    <location>
        <begin position="35"/>
        <end position="116"/>
    </location>
</feature>
<dbReference type="InterPro" id="IPR001162">
    <property type="entry name" value="UvrC_RNase_H_dom"/>
</dbReference>
<evidence type="ECO:0000259" key="2">
    <source>
        <dbReference type="PROSITE" id="PS50151"/>
    </source>
</evidence>
<dbReference type="Gene3D" id="3.30.420.340">
    <property type="entry name" value="UvrC, RNAse H endonuclease domain"/>
    <property type="match status" value="1"/>
</dbReference>
<dbReference type="Proteomes" id="UP001499852">
    <property type="component" value="Unassembled WGS sequence"/>
</dbReference>
<dbReference type="Gene3D" id="1.10.150.20">
    <property type="entry name" value="5' to 3' exonuclease, C-terminal subdomain"/>
    <property type="match status" value="1"/>
</dbReference>
<protein>
    <submittedName>
        <fullName evidence="5">Excinuclease ABC subunit UvrC</fullName>
    </submittedName>
</protein>
<keyword evidence="1" id="KW-0742">SOS response</keyword>
<evidence type="ECO:0000256" key="1">
    <source>
        <dbReference type="ARBA" id="ARBA00023236"/>
    </source>
</evidence>
<dbReference type="InterPro" id="IPR036876">
    <property type="entry name" value="UVR_dom_sf"/>
</dbReference>
<dbReference type="SUPFAM" id="SSF82771">
    <property type="entry name" value="GIY-YIG endonuclease"/>
    <property type="match status" value="1"/>
</dbReference>
<dbReference type="Pfam" id="PF01541">
    <property type="entry name" value="GIY-YIG"/>
    <property type="match status" value="1"/>
</dbReference>
<dbReference type="InterPro" id="IPR050066">
    <property type="entry name" value="UvrABC_protein_C"/>
</dbReference>
<dbReference type="InterPro" id="IPR035901">
    <property type="entry name" value="GIY-YIG_endonuc_sf"/>
</dbReference>
<name>A0ABP9P548_9BACT</name>
<dbReference type="InterPro" id="IPR010994">
    <property type="entry name" value="RuvA_2-like"/>
</dbReference>
<dbReference type="InterPro" id="IPR001943">
    <property type="entry name" value="UVR_dom"/>
</dbReference>
<sequence length="552" mass="63068">MHGERKRSILETILPAVPDPRSKPDLMAKLRDVPHTPGVYVMRDRLNSVIYVGKARDLRKRLSNYFTPARSKLVDRKTRALIASIWDFDIHEVRNEPESLLLEGKLIKEFRPKYNISFRDDKRFLMVRVNLQDDFPKFTLTRMKRDDGARYFGPFAHSGALRTTLNWLNKKFGLRVCRPIRPDEQDYKHCSNDIIKNCCAPCIGRVSVEEYRQRMEQACSFLDGKGTKDLVSLLEEEMQKAAMKLDFEKAAELRDMVEDLKKTLSPTRSFQRGARAKVISTLDPMADVKELQEALGLGKPPLVMECFDIANIGTAHCVASMVRFKDGTPDNANYRRYRIRAVTGQNDFISMAEVIRRRFSRILLEGREVMGEEADYSQETPLEMMRRLESAKLPELPPEKKKKFVRLPDLVIVDGGKGQLGMAMKELQRLGLSDLPIIGLAKEREEIYRPHEPDPLVLPHEMGALKLLQRIRDEAHRWANGYHQLLLGKRVEESLLDDCPGVSQARKATLLKKFGSVARLRKATPEEIAKVPGISSTLAETIVDFLVSRGGE</sequence>
<dbReference type="InterPro" id="IPR047296">
    <property type="entry name" value="GIY-YIG_UvrC_Cho"/>
</dbReference>
<dbReference type="InterPro" id="IPR038476">
    <property type="entry name" value="UvrC_RNase_H_dom_sf"/>
</dbReference>
<dbReference type="Pfam" id="PF14520">
    <property type="entry name" value="HHH_5"/>
    <property type="match status" value="1"/>
</dbReference>
<feature type="domain" description="UvrC family homology region profile" evidence="4">
    <location>
        <begin position="267"/>
        <end position="423"/>
    </location>
</feature>
<dbReference type="PANTHER" id="PTHR30562:SF1">
    <property type="entry name" value="UVRABC SYSTEM PROTEIN C"/>
    <property type="match status" value="1"/>
</dbReference>